<evidence type="ECO:0000313" key="1">
    <source>
        <dbReference type="EMBL" id="KAL1492022.1"/>
    </source>
</evidence>
<accession>A0ABD1EBM1</accession>
<proteinExistence type="predicted"/>
<protein>
    <submittedName>
        <fullName evidence="1">Uncharacterized protein</fullName>
    </submittedName>
</protein>
<dbReference type="Proteomes" id="UP001566132">
    <property type="component" value="Unassembled WGS sequence"/>
</dbReference>
<keyword evidence="2" id="KW-1185">Reference proteome</keyword>
<comment type="caution">
    <text evidence="1">The sequence shown here is derived from an EMBL/GenBank/DDBJ whole genome shotgun (WGS) entry which is preliminary data.</text>
</comment>
<name>A0ABD1EBM1_HYPHA</name>
<dbReference type="AlphaFoldDB" id="A0ABD1EBM1"/>
<sequence>MNFEDLSDDEDILELVNIELFQNVRTQKVFRIRENHFQKWNDTEFFQRFRLSKNGVRFVLTYIANDIAHPTERNHALSAEMMLVFALRYYATGSFLQKIFAVDLATLIITDGFKKQIKLRFDFTNEH</sequence>
<reference evidence="1 2" key="1">
    <citation type="submission" date="2024-05" db="EMBL/GenBank/DDBJ databases">
        <title>Genetic variation in Jamaican populations of the coffee berry borer (Hypothenemus hampei).</title>
        <authorList>
            <person name="Errbii M."/>
            <person name="Myrie A."/>
        </authorList>
    </citation>
    <scope>NUCLEOTIDE SEQUENCE [LARGE SCALE GENOMIC DNA]</scope>
    <source>
        <strain evidence="1">JA-Hopewell-2020-01-JO</strain>
        <tissue evidence="1">Whole body</tissue>
    </source>
</reference>
<gene>
    <name evidence="1" type="ORF">ABEB36_012526</name>
</gene>
<evidence type="ECO:0000313" key="2">
    <source>
        <dbReference type="Proteomes" id="UP001566132"/>
    </source>
</evidence>
<organism evidence="1 2">
    <name type="scientific">Hypothenemus hampei</name>
    <name type="common">Coffee berry borer</name>
    <dbReference type="NCBI Taxonomy" id="57062"/>
    <lineage>
        <taxon>Eukaryota</taxon>
        <taxon>Metazoa</taxon>
        <taxon>Ecdysozoa</taxon>
        <taxon>Arthropoda</taxon>
        <taxon>Hexapoda</taxon>
        <taxon>Insecta</taxon>
        <taxon>Pterygota</taxon>
        <taxon>Neoptera</taxon>
        <taxon>Endopterygota</taxon>
        <taxon>Coleoptera</taxon>
        <taxon>Polyphaga</taxon>
        <taxon>Cucujiformia</taxon>
        <taxon>Curculionidae</taxon>
        <taxon>Scolytinae</taxon>
        <taxon>Hypothenemus</taxon>
    </lineage>
</organism>
<dbReference type="EMBL" id="JBDJPC010000009">
    <property type="protein sequence ID" value="KAL1492022.1"/>
    <property type="molecule type" value="Genomic_DNA"/>
</dbReference>